<feature type="compositionally biased region" description="Acidic residues" evidence="1">
    <location>
        <begin position="409"/>
        <end position="422"/>
    </location>
</feature>
<accession>A0AAN6JE94</accession>
<name>A0AAN6JE94_9PEZI</name>
<comment type="caution">
    <text evidence="2">The sequence shown here is derived from an EMBL/GenBank/DDBJ whole genome shotgun (WGS) entry which is preliminary data.</text>
</comment>
<feature type="region of interest" description="Disordered" evidence="1">
    <location>
        <begin position="1"/>
        <end position="24"/>
    </location>
</feature>
<feature type="compositionally biased region" description="Basic and acidic residues" evidence="1">
    <location>
        <begin position="205"/>
        <end position="215"/>
    </location>
</feature>
<gene>
    <name evidence="2" type="ORF">LTR82_001713</name>
</gene>
<reference evidence="2" key="1">
    <citation type="submission" date="2021-12" db="EMBL/GenBank/DDBJ databases">
        <title>Black yeast isolated from Biological Soil Crust.</title>
        <authorList>
            <person name="Kurbessoian T."/>
        </authorList>
    </citation>
    <scope>NUCLEOTIDE SEQUENCE</scope>
    <source>
        <strain evidence="2">CCFEE 5208</strain>
    </source>
</reference>
<sequence>MAATSTLSIPEDIMEVSSPANQFRDDDIDLDFGDGEYDGGVELLEGEPMLTDGEQARPQTATDDMMDDDVLDTTLHVQEAEMYDTPDIQPPANESYDEELIDYGNDEDLELQHTADSVHDHADQGLHMLHEQPIVGIEEVDGETVRQFEGAPVEQLEVLDDFSSYDFVAGDSTASLGTDQAAVQAEASTEEAHELLADEYDDSGVHTAEEEKEQPSEVASAGGQPNDHPGIAVDTTPYPSLDAPPTPTDTGLHPVTLYYLEHAIPLFRSKHQPEGLLKNDNLVHVHLHDLMSNCRERLALRIGNLPEVQDFTLAFDHLGLMVAGVSPTSSYAQTPALIISQTSTAAFLTSLNDVLDVFLHLHRNDGLQDIPPLSLILTHDRFASQLSMLKQAADSGTGMTHFVPRSEVEGYEEEEDEADLDGDGTGHDERQPDQQEQHVGGSGEGEGTEALGEELVVTGDASLGYHAEEEYHQGEEYKDDDQYDEEQAYDEEDDDLEGHNEPQASHVEHELNSASLAQDAQRPDSSLARDTAATVEAVALDEHATVIGEPSVSGDGLRGNAPKAASAPSSETVKGDSANDYAGEYDEEELIDWDDDSDLTHVPSEQVVDGQDDFATFLTENEAAEPKAALGVHTEQNPIEHDAGHERDALATTGELALAEQYAAGDDELYLGSEDLFDTEAYEDDTVDAHEDGTGGTEHAGQHQEHYDQADTHEEQHEDAYQEHGEDEQFDATHNLIDEGDYEHGLEHQPNGEEHIGWDETASTTETGYQDLRDTTAEDPFDLEDDIGFDDETTEQHEARKASHTNVVTNGTDSPLRKRSFKEHTDDEFGLDEEPEPKKARSESAAFMPRRQDLPDEQEGDGKMLTPDLDLARTD</sequence>
<feature type="region of interest" description="Disordered" evidence="1">
    <location>
        <begin position="407"/>
        <end position="447"/>
    </location>
</feature>
<protein>
    <submittedName>
        <fullName evidence="2">Uncharacterized protein</fullName>
    </submittedName>
</protein>
<feature type="region of interest" description="Disordered" evidence="1">
    <location>
        <begin position="205"/>
        <end position="248"/>
    </location>
</feature>
<feature type="compositionally biased region" description="Basic and acidic residues" evidence="1">
    <location>
        <begin position="424"/>
        <end position="436"/>
    </location>
</feature>
<dbReference type="EMBL" id="JASUXU010000003">
    <property type="protein sequence ID" value="KAK0326953.1"/>
    <property type="molecule type" value="Genomic_DNA"/>
</dbReference>
<feature type="compositionally biased region" description="Polar residues" evidence="1">
    <location>
        <begin position="804"/>
        <end position="813"/>
    </location>
</feature>
<dbReference type="InterPro" id="IPR018822">
    <property type="entry name" value="UPF0646"/>
</dbReference>
<feature type="compositionally biased region" description="Acidic residues" evidence="1">
    <location>
        <begin position="777"/>
        <end position="793"/>
    </location>
</feature>
<feature type="compositionally biased region" description="Basic and acidic residues" evidence="1">
    <location>
        <begin position="742"/>
        <end position="758"/>
    </location>
</feature>
<evidence type="ECO:0000313" key="2">
    <source>
        <dbReference type="EMBL" id="KAK0326953.1"/>
    </source>
</evidence>
<feature type="region of interest" description="Disordered" evidence="1">
    <location>
        <begin position="681"/>
        <end position="875"/>
    </location>
</feature>
<feature type="region of interest" description="Disordered" evidence="1">
    <location>
        <begin position="45"/>
        <end position="65"/>
    </location>
</feature>
<dbReference type="Pfam" id="PF10336">
    <property type="entry name" value="DUF2420"/>
    <property type="match status" value="1"/>
</dbReference>
<organism evidence="2 3">
    <name type="scientific">Friedmanniomyces endolithicus</name>
    <dbReference type="NCBI Taxonomy" id="329885"/>
    <lineage>
        <taxon>Eukaryota</taxon>
        <taxon>Fungi</taxon>
        <taxon>Dikarya</taxon>
        <taxon>Ascomycota</taxon>
        <taxon>Pezizomycotina</taxon>
        <taxon>Dothideomycetes</taxon>
        <taxon>Dothideomycetidae</taxon>
        <taxon>Mycosphaerellales</taxon>
        <taxon>Teratosphaeriaceae</taxon>
        <taxon>Friedmanniomyces</taxon>
    </lineage>
</organism>
<feature type="compositionally biased region" description="Acidic residues" evidence="1">
    <location>
        <begin position="477"/>
        <end position="496"/>
    </location>
</feature>
<proteinExistence type="predicted"/>
<feature type="region of interest" description="Disordered" evidence="1">
    <location>
        <begin position="469"/>
        <end position="584"/>
    </location>
</feature>
<evidence type="ECO:0000256" key="1">
    <source>
        <dbReference type="SAM" id="MobiDB-lite"/>
    </source>
</evidence>
<dbReference type="AlphaFoldDB" id="A0AAN6JE94"/>
<evidence type="ECO:0000313" key="3">
    <source>
        <dbReference type="Proteomes" id="UP001168146"/>
    </source>
</evidence>
<dbReference type="Proteomes" id="UP001168146">
    <property type="component" value="Unassembled WGS sequence"/>
</dbReference>
<feature type="compositionally biased region" description="Basic and acidic residues" evidence="1">
    <location>
        <begin position="700"/>
        <end position="724"/>
    </location>
</feature>